<dbReference type="GO" id="GO:0008278">
    <property type="term" value="C:cohesin complex"/>
    <property type="evidence" value="ECO:0007669"/>
    <property type="project" value="InterPro"/>
</dbReference>
<dbReference type="OrthoDB" id="10071381at2759"/>
<keyword evidence="5" id="KW-0539">Nucleus</keyword>
<feature type="region of interest" description="Disordered" evidence="6">
    <location>
        <begin position="265"/>
        <end position="303"/>
    </location>
</feature>
<feature type="domain" description="Rad21/Rec8-like protein N-terminal" evidence="8">
    <location>
        <begin position="1"/>
        <end position="102"/>
    </location>
</feature>
<dbReference type="InterPro" id="IPR049589">
    <property type="entry name" value="NXP1_M-like"/>
</dbReference>
<dbReference type="Gene3D" id="1.10.10.580">
    <property type="entry name" value="Structural maintenance of chromosome 1. Chain E"/>
    <property type="match status" value="1"/>
</dbReference>
<feature type="region of interest" description="Disordered" evidence="6">
    <location>
        <begin position="413"/>
        <end position="477"/>
    </location>
</feature>
<keyword evidence="10" id="KW-1185">Reference proteome</keyword>
<comment type="subcellular location">
    <subcellularLocation>
        <location evidence="2">Chromosome</location>
    </subcellularLocation>
    <subcellularLocation>
        <location evidence="1">Nucleus</location>
    </subcellularLocation>
</comment>
<evidence type="ECO:0000259" key="7">
    <source>
        <dbReference type="Pfam" id="PF04824"/>
    </source>
</evidence>
<reference evidence="9" key="1">
    <citation type="submission" date="2020-04" db="EMBL/GenBank/DDBJ databases">
        <authorList>
            <person name="Alioto T."/>
            <person name="Alioto T."/>
            <person name="Gomez Garrido J."/>
        </authorList>
    </citation>
    <scope>NUCLEOTIDE SEQUENCE</scope>
    <source>
        <strain evidence="9">A484AB</strain>
    </source>
</reference>
<dbReference type="GO" id="GO:1990414">
    <property type="term" value="P:replication-born double-strand break repair via sister chromatid exchange"/>
    <property type="evidence" value="ECO:0007669"/>
    <property type="project" value="TreeGrafter"/>
</dbReference>
<dbReference type="EMBL" id="CACRXK020002970">
    <property type="protein sequence ID" value="CAB3996891.1"/>
    <property type="molecule type" value="Genomic_DNA"/>
</dbReference>
<dbReference type="GO" id="GO:0003682">
    <property type="term" value="F:chromatin binding"/>
    <property type="evidence" value="ECO:0007669"/>
    <property type="project" value="TreeGrafter"/>
</dbReference>
<evidence type="ECO:0000256" key="1">
    <source>
        <dbReference type="ARBA" id="ARBA00004123"/>
    </source>
</evidence>
<sequence length="605" mass="67775">MFYANFILSKKGPLARVWLAAHWEKKLSKAHVFETDVETSVESIMSPKVKMALRTSGHLLLGVVRIYSRKAKYLLADCTEAFVKIKMAFRPGVVDLPEESREAAMSAVTLPEVFNDFDLPLPGLNDFDIQVQFNLNQCRAEEITMKEDFIIMHAFEDEGFGDTPFGASDEKEVLRGGSALDDSSFIRSKDQSNILLDESNVKDGSTVSDKQKLGLQPDDPLNNDLFGGLLGGDGFGDEFGEGVLPPLEELPPLAAYDTLDPIKEAETKDDGVEKMETDEAPEEKKTTEEAEDSPELAAGEVGIGNETTIVQNNEEAFVLEPIEVVGKEKRSKRKRKLIVDDEKILSSSAISSQLADTEDIVKPATLAPPTKLRMRLKNTSSTDKLFYNPTLENIAPQLHKAIVQNLTAKIVDAPEPEEGEEKMELEEIQSPRDNENEEEVIEKIRSPSSPRKRRSKRAHDSSASPSKGGPENPAEVTNDVNFEQFGGMEDPIIPEEESRVDFEQNAEEIPESQLNDEQASGEKYEEFQARRWTKRTQQLMHTLKRELKRRESIALDVLSKQESRKQVACKFYSCLLLKRDNEVELQQKEAFGNIYVSKGPSFDTV</sequence>
<organism evidence="9 10">
    <name type="scientific">Paramuricea clavata</name>
    <name type="common">Red gorgonian</name>
    <name type="synonym">Violescent sea-whip</name>
    <dbReference type="NCBI Taxonomy" id="317549"/>
    <lineage>
        <taxon>Eukaryota</taxon>
        <taxon>Metazoa</taxon>
        <taxon>Cnidaria</taxon>
        <taxon>Anthozoa</taxon>
        <taxon>Octocorallia</taxon>
        <taxon>Malacalcyonacea</taxon>
        <taxon>Plexauridae</taxon>
        <taxon>Paramuricea</taxon>
    </lineage>
</organism>
<dbReference type="InterPro" id="IPR039781">
    <property type="entry name" value="Rad21/Rec8-like"/>
</dbReference>
<comment type="similarity">
    <text evidence="3">Belongs to the rad21 family.</text>
</comment>
<dbReference type="Proteomes" id="UP001152795">
    <property type="component" value="Unassembled WGS sequence"/>
</dbReference>
<keyword evidence="4" id="KW-0158">Chromosome</keyword>
<dbReference type="Pfam" id="PF04824">
    <property type="entry name" value="Rad21_Rec8"/>
    <property type="match status" value="1"/>
</dbReference>
<evidence type="ECO:0000256" key="4">
    <source>
        <dbReference type="ARBA" id="ARBA00022454"/>
    </source>
</evidence>
<dbReference type="SUPFAM" id="SSF46785">
    <property type="entry name" value="Winged helix' DNA-binding domain"/>
    <property type="match status" value="1"/>
</dbReference>
<dbReference type="GO" id="GO:0005634">
    <property type="term" value="C:nucleus"/>
    <property type="evidence" value="ECO:0007669"/>
    <property type="project" value="UniProtKB-SubCell"/>
</dbReference>
<evidence type="ECO:0000256" key="5">
    <source>
        <dbReference type="ARBA" id="ARBA00023242"/>
    </source>
</evidence>
<dbReference type="Pfam" id="PF04825">
    <property type="entry name" value="Rad21_Rec8_N"/>
    <property type="match status" value="1"/>
</dbReference>
<proteinExistence type="inferred from homology"/>
<dbReference type="PANTHER" id="PTHR12585:SF69">
    <property type="entry name" value="FI11703P"/>
    <property type="match status" value="1"/>
</dbReference>
<feature type="region of interest" description="Disordered" evidence="6">
    <location>
        <begin position="200"/>
        <end position="220"/>
    </location>
</feature>
<comment type="caution">
    <text evidence="9">The sequence shown here is derived from an EMBL/GenBank/DDBJ whole genome shotgun (WGS) entry which is preliminary data.</text>
</comment>
<evidence type="ECO:0000256" key="6">
    <source>
        <dbReference type="SAM" id="MobiDB-lite"/>
    </source>
</evidence>
<dbReference type="InterPro" id="IPR023093">
    <property type="entry name" value="ScpA-like_C"/>
</dbReference>
<dbReference type="PANTHER" id="PTHR12585">
    <property type="entry name" value="SCC1 / RAD21 FAMILY MEMBER"/>
    <property type="match status" value="1"/>
</dbReference>
<dbReference type="GO" id="GO:0007062">
    <property type="term" value="P:sister chromatid cohesion"/>
    <property type="evidence" value="ECO:0007669"/>
    <property type="project" value="InterPro"/>
</dbReference>
<dbReference type="CDD" id="cd21792">
    <property type="entry name" value="Rad21_Rec8_M_NXP1-like"/>
    <property type="match status" value="1"/>
</dbReference>
<feature type="compositionally biased region" description="Acidic residues" evidence="6">
    <location>
        <begin position="414"/>
        <end position="427"/>
    </location>
</feature>
<evidence type="ECO:0000313" key="9">
    <source>
        <dbReference type="EMBL" id="CAB3996891.1"/>
    </source>
</evidence>
<evidence type="ECO:0000259" key="8">
    <source>
        <dbReference type="Pfam" id="PF04825"/>
    </source>
</evidence>
<evidence type="ECO:0000256" key="2">
    <source>
        <dbReference type="ARBA" id="ARBA00004286"/>
    </source>
</evidence>
<protein>
    <submittedName>
        <fullName evidence="9">Double-strand-break repair rad21 homolog</fullName>
    </submittedName>
</protein>
<evidence type="ECO:0000256" key="3">
    <source>
        <dbReference type="ARBA" id="ARBA00009870"/>
    </source>
</evidence>
<dbReference type="InterPro" id="IPR006910">
    <property type="entry name" value="Rad21_Rec8_N"/>
</dbReference>
<dbReference type="AlphaFoldDB" id="A0A7D9DY23"/>
<feature type="compositionally biased region" description="Basic and acidic residues" evidence="6">
    <location>
        <begin position="265"/>
        <end position="288"/>
    </location>
</feature>
<accession>A0A7D9DY23</accession>
<gene>
    <name evidence="9" type="ORF">PACLA_8A005820</name>
</gene>
<dbReference type="InterPro" id="IPR036390">
    <property type="entry name" value="WH_DNA-bd_sf"/>
</dbReference>
<evidence type="ECO:0000313" key="10">
    <source>
        <dbReference type="Proteomes" id="UP001152795"/>
    </source>
</evidence>
<name>A0A7D9DY23_PARCT</name>
<dbReference type="InterPro" id="IPR006909">
    <property type="entry name" value="Rad21/Rec8_C_eu"/>
</dbReference>
<feature type="domain" description="Rad21/Rec8-like protein C-terminal eukaryotic" evidence="7">
    <location>
        <begin position="550"/>
        <end position="602"/>
    </location>
</feature>
<feature type="region of interest" description="Disordered" evidence="6">
    <location>
        <begin position="502"/>
        <end position="528"/>
    </location>
</feature>